<dbReference type="HAMAP" id="MF_00844_B">
    <property type="entry name" value="RqcH_B"/>
    <property type="match status" value="1"/>
</dbReference>
<dbReference type="Pfam" id="PF05670">
    <property type="entry name" value="NFACT-R_1"/>
    <property type="match status" value="1"/>
</dbReference>
<reference evidence="7 8" key="1">
    <citation type="journal article" date="2015" name="Int. J. Syst. Evol. Microbiol.">
        <title>Tumebacillus algifaecis sp. nov., isolated from decomposing algal scum.</title>
        <authorList>
            <person name="Wu Y.F."/>
            <person name="Zhang B."/>
            <person name="Xing P."/>
            <person name="Wu Q.L."/>
            <person name="Liu S.J."/>
        </authorList>
    </citation>
    <scope>NUCLEOTIDE SEQUENCE [LARGE SCALE GENOMIC DNA]</scope>
    <source>
        <strain evidence="7 8">THMBR28</strain>
    </source>
</reference>
<evidence type="ECO:0000259" key="6">
    <source>
        <dbReference type="Pfam" id="PF05670"/>
    </source>
</evidence>
<evidence type="ECO:0000256" key="1">
    <source>
        <dbReference type="ARBA" id="ARBA00022555"/>
    </source>
</evidence>
<evidence type="ECO:0000256" key="2">
    <source>
        <dbReference type="ARBA" id="ARBA00022730"/>
    </source>
</evidence>
<comment type="function">
    <text evidence="5">Key component of the ribosome quality control system (RQC), a ribosome-associated complex that mediates the extraction of incompletely synthesized nascent chains from stalled ribosomes and their subsequent degradation. RqcH recruits Ala-charged tRNA, and with RqcP directs the elongation of stalled nascent chains on 50S ribosomal subunits, leading to non-templated C-terminal alanine extensions (Ala tail). The Ala tail promotes nascent chain degradation. May add between 1 and at least 8 Ala residues. Binds to stalled 50S ribosomal subunits.</text>
</comment>
<dbReference type="OrthoDB" id="9766163at2"/>
<dbReference type="Gene3D" id="2.30.310.10">
    <property type="entry name" value="ibrinogen binding protein from staphylococcus aureus domain"/>
    <property type="match status" value="1"/>
</dbReference>
<dbReference type="InterPro" id="IPR051608">
    <property type="entry name" value="RQC_Subunit_NEMF"/>
</dbReference>
<evidence type="ECO:0000313" key="7">
    <source>
        <dbReference type="EMBL" id="ASS75733.1"/>
    </source>
</evidence>
<comment type="subunit">
    <text evidence="5">Associates with stalled 50S ribosomal subunits. Binds to RqcP.</text>
</comment>
<dbReference type="KEGG" id="tab:CIG75_12565"/>
<evidence type="ECO:0000256" key="3">
    <source>
        <dbReference type="ARBA" id="ARBA00022884"/>
    </source>
</evidence>
<dbReference type="Gene3D" id="3.40.970.40">
    <property type="entry name" value="fibrinogen binding protein from staphylococcus aureus domain like"/>
    <property type="match status" value="1"/>
</dbReference>
<dbReference type="FunFam" id="2.30.310.10:FF:000004">
    <property type="entry name" value="Fibronectin-binding protein A"/>
    <property type="match status" value="1"/>
</dbReference>
<keyword evidence="1 5" id="KW-0820">tRNA-binding</keyword>
<dbReference type="GO" id="GO:0000049">
    <property type="term" value="F:tRNA binding"/>
    <property type="evidence" value="ECO:0007669"/>
    <property type="project" value="UniProtKB-UniRule"/>
</dbReference>
<dbReference type="RefSeq" id="WP_094236974.1">
    <property type="nucleotide sequence ID" value="NZ_CP022657.1"/>
</dbReference>
<keyword evidence="3 5" id="KW-0694">RNA-binding</keyword>
<evidence type="ECO:0000256" key="5">
    <source>
        <dbReference type="HAMAP-Rule" id="MF_00844"/>
    </source>
</evidence>
<organism evidence="7 8">
    <name type="scientific">Tumebacillus algifaecis</name>
    <dbReference type="NCBI Taxonomy" id="1214604"/>
    <lineage>
        <taxon>Bacteria</taxon>
        <taxon>Bacillati</taxon>
        <taxon>Bacillota</taxon>
        <taxon>Bacilli</taxon>
        <taxon>Bacillales</taxon>
        <taxon>Alicyclobacillaceae</taxon>
        <taxon>Tumebacillus</taxon>
    </lineage>
</organism>
<dbReference type="InterPro" id="IPR043682">
    <property type="entry name" value="RqcH_bacterial"/>
</dbReference>
<keyword evidence="2 5" id="KW-0699">rRNA-binding</keyword>
<dbReference type="GO" id="GO:0019843">
    <property type="term" value="F:rRNA binding"/>
    <property type="evidence" value="ECO:0007669"/>
    <property type="project" value="UniProtKB-UniRule"/>
</dbReference>
<dbReference type="EMBL" id="CP022657">
    <property type="protein sequence ID" value="ASS75733.1"/>
    <property type="molecule type" value="Genomic_DNA"/>
</dbReference>
<dbReference type="GO" id="GO:0072344">
    <property type="term" value="P:rescue of stalled ribosome"/>
    <property type="evidence" value="ECO:0007669"/>
    <property type="project" value="UniProtKB-UniRule"/>
</dbReference>
<protein>
    <recommendedName>
        <fullName evidence="5">Rqc2 homolog RqcH</fullName>
        <shortName evidence="5">RqcH</shortName>
    </recommendedName>
</protein>
<dbReference type="PANTHER" id="PTHR15239:SF6">
    <property type="entry name" value="RIBOSOME QUALITY CONTROL COMPLEX SUBUNIT NEMF"/>
    <property type="match status" value="1"/>
</dbReference>
<dbReference type="Gene3D" id="1.10.8.50">
    <property type="match status" value="1"/>
</dbReference>
<feature type="domain" description="NFACT RNA-binding" evidence="6">
    <location>
        <begin position="462"/>
        <end position="549"/>
    </location>
</feature>
<dbReference type="Pfam" id="PF05833">
    <property type="entry name" value="NFACT_N"/>
    <property type="match status" value="1"/>
</dbReference>
<name>A0A223D2U2_9BACL</name>
<dbReference type="InterPro" id="IPR008532">
    <property type="entry name" value="NFACT_RNA-bd"/>
</dbReference>
<keyword evidence="8" id="KW-1185">Reference proteome</keyword>
<dbReference type="AlphaFoldDB" id="A0A223D2U2"/>
<accession>A0A223D2U2</accession>
<evidence type="ECO:0000256" key="4">
    <source>
        <dbReference type="ARBA" id="ARBA00022917"/>
    </source>
</evidence>
<evidence type="ECO:0000313" key="8">
    <source>
        <dbReference type="Proteomes" id="UP000214688"/>
    </source>
</evidence>
<proteinExistence type="inferred from homology"/>
<comment type="similarity">
    <text evidence="5">Belongs to the NEMF family.</text>
</comment>
<dbReference type="GO" id="GO:0043023">
    <property type="term" value="F:ribosomal large subunit binding"/>
    <property type="evidence" value="ECO:0007669"/>
    <property type="project" value="UniProtKB-UniRule"/>
</dbReference>
<gene>
    <name evidence="5" type="primary">rqcH</name>
    <name evidence="7" type="ORF">CIG75_12565</name>
</gene>
<dbReference type="PANTHER" id="PTHR15239">
    <property type="entry name" value="NUCLEAR EXPORT MEDIATOR FACTOR NEMF"/>
    <property type="match status" value="1"/>
</dbReference>
<keyword evidence="4 5" id="KW-0648">Protein biosynthesis</keyword>
<dbReference type="Proteomes" id="UP000214688">
    <property type="component" value="Chromosome"/>
</dbReference>
<dbReference type="GO" id="GO:1990112">
    <property type="term" value="C:RQC complex"/>
    <property type="evidence" value="ECO:0007669"/>
    <property type="project" value="TreeGrafter"/>
</dbReference>
<sequence>MAFDGIVLSAVAHELTELLLTGRVDKIYQPLDRDLLLQIRRGGNNYKLLLTANASFPRVHLVQDYKGQNPTEPPMFCMLLRKHCEGGRITRIEQQGNERILHIAIENRDELGDLTERILVVEIMGRHSNVILLDPAENRILDSLVHVNYGTSRHREVLPGRTYIEPPEQGKENPFDISLGHFQALREEHKDLAFDKFLVGSFTGISPLLAKEALFRLHAEVSTPDQEWQTFASIISDCREHNYRPTIVFQEQNPKAFSCIALTHVEGEPHTYATISETIERFYSEKAWRDALRQRSQDLERLLSNELQKNINKITKFETMIEESSEAEQYRIYGELITANLYQIERGMEQVIVQNFYDENMSDLSVPLDPALSANENAQSYFKKYNKVKKSIPILHQQIAETKSEILYLENVLQQLSSATWSDIEEIREELQAESYLKIKQKPLPKGKKPPKKKEVPVKPERYVSSDGIELFVGKNNRQNEFLTMKFAHNTDTWLHTKDIPGSHVIIRAKEVPETTLLEAAQLAAFFSKGRESSQVPVDYTLIKHVWKPNGAKPGFVLYDNQKTLYVTPNALATETLRPS</sequence>